<protein>
    <recommendedName>
        <fullName evidence="1">Secretion system C-terminal sorting domain-containing protein</fullName>
    </recommendedName>
</protein>
<dbReference type="InterPro" id="IPR026444">
    <property type="entry name" value="Secre_tail"/>
</dbReference>
<sequence length="445" mass="49821">MGNYKMNNIKFLTLLFLLLTTDIFGQGENYVIFQTSNSNIPSNNITAITQDVLGTYWICFSQDVYGNIGGVAKYDGINWEIIDIEIIEFGTTLFTDIEVDSLNNIYISTFGKGILKFDGEYWNVIDTSNSDIASNDILCISIENNDKIWFGSYWKGLIKYEFGNWTNYTQQNSGLPLDEVNQIVIDKQGDKIIGTDGAGAVRYNDSSWTEVFCNDFLGLVAIFGLGVDSDNHIWATTSGNNNHIGYVANSNCESFSSLDIGFDFLPSYPVGLGVDSYNTKWIGSTNGLVRYDENNWSSFNRDNSPIPGNWINNVFIDNNENVWFAFADTIPNSNGLAIYNENGIVGITDVDEQKNNILVKYGLSQNYPNPFNPTTTIAYQIPNDGFVNLVVYNTLGQVVSTLVNEYQTSSKYSVQFDASNLPSGVYFYRLESGSFIKVNKMLLLR</sequence>
<organism evidence="2">
    <name type="scientific">hydrothermal vent metagenome</name>
    <dbReference type="NCBI Taxonomy" id="652676"/>
    <lineage>
        <taxon>unclassified sequences</taxon>
        <taxon>metagenomes</taxon>
        <taxon>ecological metagenomes</taxon>
    </lineage>
</organism>
<proteinExistence type="predicted"/>
<dbReference type="EMBL" id="UOGD01000024">
    <property type="protein sequence ID" value="VAX15716.1"/>
    <property type="molecule type" value="Genomic_DNA"/>
</dbReference>
<dbReference type="SUPFAM" id="SSF63829">
    <property type="entry name" value="Calcium-dependent phosphotriesterase"/>
    <property type="match status" value="1"/>
</dbReference>
<accession>A0A3B1BBS5</accession>
<dbReference type="AlphaFoldDB" id="A0A3B1BBS5"/>
<feature type="domain" description="Secretion system C-terminal sorting" evidence="1">
    <location>
        <begin position="367"/>
        <end position="441"/>
    </location>
</feature>
<dbReference type="InterPro" id="IPR015943">
    <property type="entry name" value="WD40/YVTN_repeat-like_dom_sf"/>
</dbReference>
<evidence type="ECO:0000313" key="2">
    <source>
        <dbReference type="EMBL" id="VAX15716.1"/>
    </source>
</evidence>
<dbReference type="Gene3D" id="2.130.10.10">
    <property type="entry name" value="YVTN repeat-like/Quinoprotein amine dehydrogenase"/>
    <property type="match status" value="2"/>
</dbReference>
<reference evidence="2" key="1">
    <citation type="submission" date="2018-06" db="EMBL/GenBank/DDBJ databases">
        <authorList>
            <person name="Zhirakovskaya E."/>
        </authorList>
    </citation>
    <scope>NUCLEOTIDE SEQUENCE</scope>
</reference>
<dbReference type="Gene3D" id="2.60.40.4070">
    <property type="match status" value="1"/>
</dbReference>
<dbReference type="NCBIfam" id="TIGR04183">
    <property type="entry name" value="Por_Secre_tail"/>
    <property type="match status" value="1"/>
</dbReference>
<evidence type="ECO:0000259" key="1">
    <source>
        <dbReference type="Pfam" id="PF18962"/>
    </source>
</evidence>
<dbReference type="Pfam" id="PF18962">
    <property type="entry name" value="Por_Secre_tail"/>
    <property type="match status" value="1"/>
</dbReference>
<gene>
    <name evidence="2" type="ORF">MNBD_IGNAVI01-2834</name>
</gene>
<name>A0A3B1BBS5_9ZZZZ</name>